<evidence type="ECO:0000256" key="1">
    <source>
        <dbReference type="ARBA" id="ARBA00001974"/>
    </source>
</evidence>
<dbReference type="InterPro" id="IPR016171">
    <property type="entry name" value="Vanillyl_alc_oxidase_C-sub2"/>
</dbReference>
<dbReference type="Gene3D" id="3.30.70.2740">
    <property type="match status" value="1"/>
</dbReference>
<dbReference type="Gene3D" id="1.10.45.10">
    <property type="entry name" value="Vanillyl-alcohol Oxidase, Chain A, domain 4"/>
    <property type="match status" value="1"/>
</dbReference>
<dbReference type="InterPro" id="IPR051264">
    <property type="entry name" value="FAD-oxidored/transferase_4"/>
</dbReference>
<comment type="cofactor">
    <cofactor evidence="1">
        <name>FAD</name>
        <dbReference type="ChEBI" id="CHEBI:57692"/>
    </cofactor>
</comment>
<accession>A0A2M8J5I1</accession>
<dbReference type="Gene3D" id="3.30.70.2190">
    <property type="match status" value="1"/>
</dbReference>
<dbReference type="PANTHER" id="PTHR43716">
    <property type="entry name" value="D-2-HYDROXYGLUTARATE DEHYDROGENASE, MITOCHONDRIAL"/>
    <property type="match status" value="1"/>
</dbReference>
<dbReference type="EMBL" id="PGTB01000005">
    <property type="protein sequence ID" value="PJE38040.1"/>
    <property type="molecule type" value="Genomic_DNA"/>
</dbReference>
<dbReference type="FunFam" id="1.10.45.10:FF:000001">
    <property type="entry name" value="D-lactate dehydrogenase mitochondrial"/>
    <property type="match status" value="1"/>
</dbReference>
<keyword evidence="4" id="KW-0274">FAD</keyword>
<comment type="caution">
    <text evidence="7">The sequence shown here is derived from an EMBL/GenBank/DDBJ whole genome shotgun (WGS) entry which is preliminary data.</text>
</comment>
<dbReference type="Proteomes" id="UP000231553">
    <property type="component" value="Unassembled WGS sequence"/>
</dbReference>
<dbReference type="PROSITE" id="PS51387">
    <property type="entry name" value="FAD_PCMH"/>
    <property type="match status" value="1"/>
</dbReference>
<gene>
    <name evidence="7" type="ORF">CVM52_03560</name>
</gene>
<dbReference type="GO" id="GO:0016491">
    <property type="term" value="F:oxidoreductase activity"/>
    <property type="evidence" value="ECO:0007669"/>
    <property type="project" value="UniProtKB-KW"/>
</dbReference>
<proteinExistence type="inferred from homology"/>
<dbReference type="OrthoDB" id="9811557at2"/>
<sequence length="466" mass="48646">MTNFATHLASRLGAEVITPRGAIPARYHHDWTGLDPVEPLALARPRSTEEVAAILSACHAAGIAVVPQGGLTGISGGAHPAADGIVISLERLNQIDAIDTDAGTLTAGAGVVLETAQQAARDAGLLLGIDIGARGSCQLGGVLATNAGGNTVIRYGMARDHVLGLEVVLADGTIVEGMNTMLKNNAGLDLKQLFIGSEGTLGIITRCVLRLHPLPPAKATAFVGCADTDKVIALLRASRAALGPMLSSFEVMWPSFFDFMSQATGLGSPLADPHGAYVIIEATGFDATATRETLEQLFETAFEKGLVEDGVLARSVKEEQALWAVRESPAEYERVLGPVIPFDVGIPIRLMDHAVTTIGAAIKAAYPTARALCYGHIGDSNLHVVVNVPEAGRAQPTHEVKDLVYGLVRDMGGTVSAEHGIGTIKRAYLAHSRSAVEIGLMRGFKGLLDPKGILNPGKSFDGVGAE</sequence>
<dbReference type="SUPFAM" id="SSF55103">
    <property type="entry name" value="FAD-linked oxidases, C-terminal domain"/>
    <property type="match status" value="1"/>
</dbReference>
<name>A0A2M8J5I1_9RHOB</name>
<protein>
    <submittedName>
        <fullName evidence="7">FAD-binding oxidoreductase</fullName>
    </submittedName>
</protein>
<dbReference type="InterPro" id="IPR016166">
    <property type="entry name" value="FAD-bd_PCMH"/>
</dbReference>
<dbReference type="Pfam" id="PF01565">
    <property type="entry name" value="FAD_binding_4"/>
    <property type="match status" value="1"/>
</dbReference>
<evidence type="ECO:0000256" key="4">
    <source>
        <dbReference type="ARBA" id="ARBA00022827"/>
    </source>
</evidence>
<evidence type="ECO:0000256" key="3">
    <source>
        <dbReference type="ARBA" id="ARBA00022630"/>
    </source>
</evidence>
<dbReference type="Gene3D" id="3.30.465.10">
    <property type="match status" value="1"/>
</dbReference>
<dbReference type="InterPro" id="IPR006094">
    <property type="entry name" value="Oxid_FAD_bind_N"/>
</dbReference>
<evidence type="ECO:0000313" key="8">
    <source>
        <dbReference type="Proteomes" id="UP000231553"/>
    </source>
</evidence>
<evidence type="ECO:0000313" key="7">
    <source>
        <dbReference type="EMBL" id="PJE38040.1"/>
    </source>
</evidence>
<dbReference type="InterPro" id="IPR016169">
    <property type="entry name" value="FAD-bd_PCMH_sub2"/>
</dbReference>
<evidence type="ECO:0000256" key="2">
    <source>
        <dbReference type="ARBA" id="ARBA00008000"/>
    </source>
</evidence>
<dbReference type="InterPro" id="IPR004113">
    <property type="entry name" value="FAD-bd_oxidored_4_C"/>
</dbReference>
<dbReference type="PANTHER" id="PTHR43716:SF1">
    <property type="entry name" value="D-2-HYDROXYGLUTARATE DEHYDROGENASE, MITOCHONDRIAL"/>
    <property type="match status" value="1"/>
</dbReference>
<reference evidence="7 8" key="1">
    <citation type="journal article" date="2018" name="Int. J. Syst. Evol. Microbiol.">
        <title>Pseudooceanicola lipolyticus sp. nov., a marine alphaproteobacterium, reclassification of Oceanicola flagellatus as Pseudooceanicola flagellatus comb. nov. and emended description of the genus Pseudooceanicola.</title>
        <authorList>
            <person name="Huang M.-M."/>
            <person name="Guo L.-L."/>
            <person name="Wu Y.-H."/>
            <person name="Lai Q.-L."/>
            <person name="Shao Z.-Z."/>
            <person name="Wang C.-S."/>
            <person name="Wu M."/>
            <person name="Xu X.-W."/>
        </authorList>
    </citation>
    <scope>NUCLEOTIDE SEQUENCE [LARGE SCALE GENOMIC DNA]</scope>
    <source>
        <strain evidence="7 8">157</strain>
    </source>
</reference>
<dbReference type="RefSeq" id="WP_100161227.1">
    <property type="nucleotide sequence ID" value="NZ_PGTB01000005.1"/>
</dbReference>
<keyword evidence="8" id="KW-1185">Reference proteome</keyword>
<dbReference type="SUPFAM" id="SSF56176">
    <property type="entry name" value="FAD-binding/transporter-associated domain-like"/>
    <property type="match status" value="1"/>
</dbReference>
<evidence type="ECO:0000256" key="5">
    <source>
        <dbReference type="ARBA" id="ARBA00023002"/>
    </source>
</evidence>
<dbReference type="InterPro" id="IPR036318">
    <property type="entry name" value="FAD-bd_PCMH-like_sf"/>
</dbReference>
<keyword evidence="3" id="KW-0285">Flavoprotein</keyword>
<dbReference type="Gene3D" id="3.30.43.10">
    <property type="entry name" value="Uridine Diphospho-n-acetylenolpyruvylglucosamine Reductase, domain 2"/>
    <property type="match status" value="1"/>
</dbReference>
<dbReference type="Pfam" id="PF02913">
    <property type="entry name" value="FAD-oxidase_C"/>
    <property type="match status" value="1"/>
</dbReference>
<dbReference type="InterPro" id="IPR016167">
    <property type="entry name" value="FAD-bd_PCMH_sub1"/>
</dbReference>
<feature type="domain" description="FAD-binding PCMH-type" evidence="6">
    <location>
        <begin position="34"/>
        <end position="214"/>
    </location>
</feature>
<dbReference type="AlphaFoldDB" id="A0A2M8J5I1"/>
<dbReference type="GO" id="GO:0022904">
    <property type="term" value="P:respiratory electron transport chain"/>
    <property type="evidence" value="ECO:0007669"/>
    <property type="project" value="TreeGrafter"/>
</dbReference>
<evidence type="ECO:0000259" key="6">
    <source>
        <dbReference type="PROSITE" id="PS51387"/>
    </source>
</evidence>
<keyword evidence="5" id="KW-0560">Oxidoreductase</keyword>
<comment type="similarity">
    <text evidence="2">Belongs to the FAD-binding oxidoreductase/transferase type 4 family.</text>
</comment>
<dbReference type="GO" id="GO:0071949">
    <property type="term" value="F:FAD binding"/>
    <property type="evidence" value="ECO:0007669"/>
    <property type="project" value="InterPro"/>
</dbReference>
<organism evidence="7 8">
    <name type="scientific">Pseudooceanicola lipolyticus</name>
    <dbReference type="NCBI Taxonomy" id="2029104"/>
    <lineage>
        <taxon>Bacteria</taxon>
        <taxon>Pseudomonadati</taxon>
        <taxon>Pseudomonadota</taxon>
        <taxon>Alphaproteobacteria</taxon>
        <taxon>Rhodobacterales</taxon>
        <taxon>Paracoccaceae</taxon>
        <taxon>Pseudooceanicola</taxon>
    </lineage>
</organism>
<dbReference type="InterPro" id="IPR016164">
    <property type="entry name" value="FAD-linked_Oxase-like_C"/>
</dbReference>